<reference evidence="8" key="1">
    <citation type="submission" date="2020-07" db="EMBL/GenBank/DDBJ databases">
        <title>Clarias magur genome sequencing, assembly and annotation.</title>
        <authorList>
            <person name="Kushwaha B."/>
            <person name="Kumar R."/>
            <person name="Das P."/>
            <person name="Joshi C.G."/>
            <person name="Kumar D."/>
            <person name="Nagpure N.S."/>
            <person name="Pandey M."/>
            <person name="Agarwal S."/>
            <person name="Srivastava S."/>
            <person name="Singh M."/>
            <person name="Sahoo L."/>
            <person name="Jayasankar P."/>
            <person name="Meher P.K."/>
            <person name="Koringa P.G."/>
            <person name="Iquebal M.A."/>
            <person name="Das S.P."/>
            <person name="Bit A."/>
            <person name="Patnaik S."/>
            <person name="Patel N."/>
            <person name="Shah T.M."/>
            <person name="Hinsu A."/>
            <person name="Jena J.K."/>
        </authorList>
    </citation>
    <scope>NUCLEOTIDE SEQUENCE</scope>
    <source>
        <strain evidence="8">CIFAMagur01</strain>
        <tissue evidence="8">Testis</tissue>
    </source>
</reference>
<dbReference type="InterPro" id="IPR036179">
    <property type="entry name" value="Ig-like_dom_sf"/>
</dbReference>
<feature type="compositionally biased region" description="Polar residues" evidence="4">
    <location>
        <begin position="274"/>
        <end position="283"/>
    </location>
</feature>
<feature type="transmembrane region" description="Helical" evidence="5">
    <location>
        <begin position="156"/>
        <end position="177"/>
    </location>
</feature>
<evidence type="ECO:0000259" key="7">
    <source>
        <dbReference type="SMART" id="SM00409"/>
    </source>
</evidence>
<dbReference type="GO" id="GO:0005886">
    <property type="term" value="C:plasma membrane"/>
    <property type="evidence" value="ECO:0007669"/>
    <property type="project" value="TreeGrafter"/>
</dbReference>
<dbReference type="SMART" id="SM00409">
    <property type="entry name" value="IG"/>
    <property type="match status" value="1"/>
</dbReference>
<sequence length="297" mass="32604">MEMVHIITFCLILAGTDAVTTVTGYRGRSVQINCSYTSGYEKSTKYLCRGGCSVVLIKDIPVDSKSPAKDSRFSLHDDTTAKVFTINITDLRPEDEGTYWCGIQGTVYDSYTEIQLLVKTDDPSIYTVSHTTHPTHSTFPSVHADNTHSTTEMSTIITAVSVVLVLLLFSLLFAVALERKKKNKGSSVAQPTQNSLKHQMIPCPDYEEIKDARRLTNSIFSTAPPPSNHFEIYANTELPTVQSDHLQAVYTTVDHPSAPPEQDFYSTAELPTIPSDSSVSTAPLSVVKSPETLTYAA</sequence>
<evidence type="ECO:0000256" key="1">
    <source>
        <dbReference type="ARBA" id="ARBA00004370"/>
    </source>
</evidence>
<keyword evidence="9" id="KW-1185">Reference proteome</keyword>
<dbReference type="OrthoDB" id="8920197at2759"/>
<evidence type="ECO:0000313" key="8">
    <source>
        <dbReference type="EMBL" id="KAF5889987.1"/>
    </source>
</evidence>
<dbReference type="CDD" id="cd05716">
    <property type="entry name" value="IgV_pIgR_like"/>
    <property type="match status" value="1"/>
</dbReference>
<dbReference type="SUPFAM" id="SSF48726">
    <property type="entry name" value="Immunoglobulin"/>
    <property type="match status" value="1"/>
</dbReference>
<gene>
    <name evidence="8" type="ORF">DAT39_020310</name>
</gene>
<feature type="domain" description="Immunoglobulin" evidence="7">
    <location>
        <begin position="19"/>
        <end position="119"/>
    </location>
</feature>
<dbReference type="InterPro" id="IPR013106">
    <property type="entry name" value="Ig_V-set"/>
</dbReference>
<keyword evidence="2 5" id="KW-0812">Transmembrane</keyword>
<keyword evidence="3 5" id="KW-0472">Membrane</keyword>
<feature type="signal peptide" evidence="6">
    <location>
        <begin position="1"/>
        <end position="18"/>
    </location>
</feature>
<evidence type="ECO:0000313" key="9">
    <source>
        <dbReference type="Proteomes" id="UP000727407"/>
    </source>
</evidence>
<keyword evidence="6" id="KW-0732">Signal</keyword>
<evidence type="ECO:0000256" key="2">
    <source>
        <dbReference type="ARBA" id="ARBA00022692"/>
    </source>
</evidence>
<feature type="region of interest" description="Disordered" evidence="4">
    <location>
        <begin position="257"/>
        <end position="284"/>
    </location>
</feature>
<feature type="chain" id="PRO_5035177229" evidence="6">
    <location>
        <begin position="19"/>
        <end position="297"/>
    </location>
</feature>
<proteinExistence type="predicted"/>
<dbReference type="Gene3D" id="2.60.40.10">
    <property type="entry name" value="Immunoglobulins"/>
    <property type="match status" value="1"/>
</dbReference>
<comment type="caution">
    <text evidence="8">The sequence shown here is derived from an EMBL/GenBank/DDBJ whole genome shotgun (WGS) entry which is preliminary data.</text>
</comment>
<evidence type="ECO:0000256" key="5">
    <source>
        <dbReference type="SAM" id="Phobius"/>
    </source>
</evidence>
<dbReference type="InterPro" id="IPR050671">
    <property type="entry name" value="CD300_family_receptors"/>
</dbReference>
<evidence type="ECO:0000256" key="4">
    <source>
        <dbReference type="SAM" id="MobiDB-lite"/>
    </source>
</evidence>
<organism evidence="8 9">
    <name type="scientific">Clarias magur</name>
    <name type="common">Asian catfish</name>
    <name type="synonym">Macropteronotus magur</name>
    <dbReference type="NCBI Taxonomy" id="1594786"/>
    <lineage>
        <taxon>Eukaryota</taxon>
        <taxon>Metazoa</taxon>
        <taxon>Chordata</taxon>
        <taxon>Craniata</taxon>
        <taxon>Vertebrata</taxon>
        <taxon>Euteleostomi</taxon>
        <taxon>Actinopterygii</taxon>
        <taxon>Neopterygii</taxon>
        <taxon>Teleostei</taxon>
        <taxon>Ostariophysi</taxon>
        <taxon>Siluriformes</taxon>
        <taxon>Clariidae</taxon>
        <taxon>Clarias</taxon>
    </lineage>
</organism>
<dbReference type="GO" id="GO:0004888">
    <property type="term" value="F:transmembrane signaling receptor activity"/>
    <property type="evidence" value="ECO:0007669"/>
    <property type="project" value="TreeGrafter"/>
</dbReference>
<name>A0A8J4U5V7_CLAMG</name>
<comment type="subcellular location">
    <subcellularLocation>
        <location evidence="1">Membrane</location>
    </subcellularLocation>
</comment>
<dbReference type="InterPro" id="IPR003599">
    <property type="entry name" value="Ig_sub"/>
</dbReference>
<evidence type="ECO:0000256" key="3">
    <source>
        <dbReference type="ARBA" id="ARBA00023136"/>
    </source>
</evidence>
<dbReference type="PANTHER" id="PTHR11860">
    <property type="entry name" value="POLYMERIC-IMMUNOGLOBULIN RECEPTOR"/>
    <property type="match status" value="1"/>
</dbReference>
<dbReference type="AlphaFoldDB" id="A0A8J4U5V7"/>
<keyword evidence="5" id="KW-1133">Transmembrane helix</keyword>
<protein>
    <submittedName>
        <fullName evidence="8">CMRF35-like molecule 1 isoform X1</fullName>
    </submittedName>
</protein>
<dbReference type="EMBL" id="QNUK01000740">
    <property type="protein sequence ID" value="KAF5889987.1"/>
    <property type="molecule type" value="Genomic_DNA"/>
</dbReference>
<dbReference type="Proteomes" id="UP000727407">
    <property type="component" value="Unassembled WGS sequence"/>
</dbReference>
<dbReference type="Pfam" id="PF07686">
    <property type="entry name" value="V-set"/>
    <property type="match status" value="1"/>
</dbReference>
<feature type="non-terminal residue" evidence="8">
    <location>
        <position position="1"/>
    </location>
</feature>
<evidence type="ECO:0000256" key="6">
    <source>
        <dbReference type="SAM" id="SignalP"/>
    </source>
</evidence>
<accession>A0A8J4U5V7</accession>
<dbReference type="PANTHER" id="PTHR11860:SF118">
    <property type="entry name" value="CMRF35-LIKE MOLECULE 3-RELATED"/>
    <property type="match status" value="1"/>
</dbReference>
<dbReference type="InterPro" id="IPR013783">
    <property type="entry name" value="Ig-like_fold"/>
</dbReference>